<dbReference type="RefSeq" id="WP_116300658.1">
    <property type="nucleotide sequence ID" value="NZ_NFZV01000001.1"/>
</dbReference>
<keyword evidence="2" id="KW-1185">Reference proteome</keyword>
<comment type="caution">
    <text evidence="1">The sequence shown here is derived from an EMBL/GenBank/DDBJ whole genome shotgun (WGS) entry which is preliminary data.</text>
</comment>
<dbReference type="InterPro" id="IPR008861">
    <property type="entry name" value="GpX-like"/>
</dbReference>
<name>A0A3E0X3Y5_9GAMM</name>
<dbReference type="Proteomes" id="UP000256763">
    <property type="component" value="Unassembled WGS sequence"/>
</dbReference>
<gene>
    <name evidence="1" type="ORF">CAL65_00855</name>
</gene>
<sequence length="68" mass="7375">MDIAIAKQGDTVDLICQRHYGYTAGVTEAVLEANSGLAQLGPVLPIGTRVRLPIQRPRTTRSTVALWN</sequence>
<dbReference type="AlphaFoldDB" id="A0A3E0X3Y5"/>
<protein>
    <submittedName>
        <fullName evidence="1">Phage tail protein</fullName>
    </submittedName>
</protein>
<reference evidence="2" key="1">
    <citation type="submission" date="2017-05" db="EMBL/GenBank/DDBJ databases">
        <authorList>
            <person name="Sharma S."/>
            <person name="Sidhu C."/>
            <person name="Pinnaka A.K."/>
        </authorList>
    </citation>
    <scope>NUCLEOTIDE SEQUENCE [LARGE SCALE GENOMIC DNA]</scope>
    <source>
        <strain evidence="2">AK93</strain>
    </source>
</reference>
<organism evidence="1 2">
    <name type="scientific">Alkalilimnicola ehrlichii</name>
    <dbReference type="NCBI Taxonomy" id="351052"/>
    <lineage>
        <taxon>Bacteria</taxon>
        <taxon>Pseudomonadati</taxon>
        <taxon>Pseudomonadota</taxon>
        <taxon>Gammaproteobacteria</taxon>
        <taxon>Chromatiales</taxon>
        <taxon>Ectothiorhodospiraceae</taxon>
        <taxon>Alkalilimnicola</taxon>
    </lineage>
</organism>
<accession>A0A3E0X3Y5</accession>
<proteinExistence type="predicted"/>
<evidence type="ECO:0000313" key="2">
    <source>
        <dbReference type="Proteomes" id="UP000256763"/>
    </source>
</evidence>
<dbReference type="EMBL" id="NFZW01000001">
    <property type="protein sequence ID" value="RFA39385.1"/>
    <property type="molecule type" value="Genomic_DNA"/>
</dbReference>
<dbReference type="OrthoDB" id="8759063at2"/>
<evidence type="ECO:0000313" key="1">
    <source>
        <dbReference type="EMBL" id="RFA39385.1"/>
    </source>
</evidence>
<dbReference type="Pfam" id="PF05489">
    <property type="entry name" value="Phage_tail_X"/>
    <property type="match status" value="1"/>
</dbReference>